<dbReference type="SMART" id="SM00450">
    <property type="entry name" value="RHOD"/>
    <property type="match status" value="1"/>
</dbReference>
<dbReference type="Gene3D" id="3.40.250.10">
    <property type="entry name" value="Rhodanese-like domain"/>
    <property type="match status" value="1"/>
</dbReference>
<sequence>MYNSIGMAEFEQIIKQKQVSVLDVREAEEFQNGHLPQAVNYPLSELGINEQTLPKQEKHYVLCQAGARSERACQLLSSQGYQVINVMGGMSAWRGAIE</sequence>
<reference evidence="2 3" key="1">
    <citation type="submission" date="2013-03" db="EMBL/GenBank/DDBJ databases">
        <title>The Genome Sequence of Enterococcus saccharolyticus ATCC_43076 (Illumina only assembly).</title>
        <authorList>
            <consortium name="The Broad Institute Genomics Platform"/>
            <consortium name="The Broad Institute Genome Sequencing Center for Infectious Disease"/>
            <person name="Earl A."/>
            <person name="Russ C."/>
            <person name="Gilmore M."/>
            <person name="Surin D."/>
            <person name="Walker B."/>
            <person name="Young S."/>
            <person name="Zeng Q."/>
            <person name="Gargeya S."/>
            <person name="Fitzgerald M."/>
            <person name="Haas B."/>
            <person name="Abouelleil A."/>
            <person name="Allen A.W."/>
            <person name="Alvarado L."/>
            <person name="Arachchi H.M."/>
            <person name="Berlin A.M."/>
            <person name="Chapman S.B."/>
            <person name="Gainer-Dewar J."/>
            <person name="Goldberg J."/>
            <person name="Griggs A."/>
            <person name="Gujja S."/>
            <person name="Hansen M."/>
            <person name="Howarth C."/>
            <person name="Imamovic A."/>
            <person name="Ireland A."/>
            <person name="Larimer J."/>
            <person name="McCowan C."/>
            <person name="Murphy C."/>
            <person name="Pearson M."/>
            <person name="Poon T.W."/>
            <person name="Priest M."/>
            <person name="Roberts A."/>
            <person name="Saif S."/>
            <person name="Shea T."/>
            <person name="Sisk P."/>
            <person name="Sykes S."/>
            <person name="Wortman J."/>
            <person name="Nusbaum C."/>
            <person name="Birren B."/>
        </authorList>
    </citation>
    <scope>NUCLEOTIDE SEQUENCE [LARGE SCALE GENOMIC DNA]</scope>
    <source>
        <strain evidence="2 3">ATCC 43076</strain>
    </source>
</reference>
<dbReference type="InterPro" id="IPR001763">
    <property type="entry name" value="Rhodanese-like_dom"/>
</dbReference>
<dbReference type="OrthoDB" id="9800872at2"/>
<accession>S0NX27</accession>
<dbReference type="PANTHER" id="PTHR43031">
    <property type="entry name" value="FAD-DEPENDENT OXIDOREDUCTASE"/>
    <property type="match status" value="1"/>
</dbReference>
<dbReference type="Pfam" id="PF00581">
    <property type="entry name" value="Rhodanese"/>
    <property type="match status" value="1"/>
</dbReference>
<dbReference type="Proteomes" id="UP000014136">
    <property type="component" value="Unassembled WGS sequence"/>
</dbReference>
<dbReference type="PANTHER" id="PTHR43031:SF17">
    <property type="entry name" value="SULFURTRANSFERASE YTWF-RELATED"/>
    <property type="match status" value="1"/>
</dbReference>
<organism evidence="2 3">
    <name type="scientific">Enterococcus saccharolyticus subsp. saccharolyticus ATCC 43076</name>
    <dbReference type="NCBI Taxonomy" id="1139996"/>
    <lineage>
        <taxon>Bacteria</taxon>
        <taxon>Bacillati</taxon>
        <taxon>Bacillota</taxon>
        <taxon>Bacilli</taxon>
        <taxon>Lactobacillales</taxon>
        <taxon>Enterococcaceae</taxon>
        <taxon>Enterococcus</taxon>
    </lineage>
</organism>
<name>S0NX27_9ENTE</name>
<dbReference type="eggNOG" id="COG0607">
    <property type="taxonomic scope" value="Bacteria"/>
</dbReference>
<keyword evidence="3" id="KW-1185">Reference proteome</keyword>
<dbReference type="SUPFAM" id="SSF52821">
    <property type="entry name" value="Rhodanese/Cell cycle control phosphatase"/>
    <property type="match status" value="1"/>
</dbReference>
<dbReference type="PROSITE" id="PS50206">
    <property type="entry name" value="RHODANESE_3"/>
    <property type="match status" value="1"/>
</dbReference>
<evidence type="ECO:0000313" key="3">
    <source>
        <dbReference type="Proteomes" id="UP000014136"/>
    </source>
</evidence>
<feature type="domain" description="Rhodanese" evidence="1">
    <location>
        <begin position="15"/>
        <end position="98"/>
    </location>
</feature>
<dbReference type="InterPro" id="IPR036873">
    <property type="entry name" value="Rhodanese-like_dom_sf"/>
</dbReference>
<dbReference type="STRING" id="41997.RV16_GL000858"/>
<dbReference type="HOGENOM" id="CLU_089574_13_3_9"/>
<dbReference type="InterPro" id="IPR050229">
    <property type="entry name" value="GlpE_sulfurtransferase"/>
</dbReference>
<dbReference type="CDD" id="cd00158">
    <property type="entry name" value="RHOD"/>
    <property type="match status" value="1"/>
</dbReference>
<proteinExistence type="predicted"/>
<evidence type="ECO:0000313" key="2">
    <source>
        <dbReference type="EMBL" id="EOT29260.1"/>
    </source>
</evidence>
<evidence type="ECO:0000259" key="1">
    <source>
        <dbReference type="PROSITE" id="PS50206"/>
    </source>
</evidence>
<gene>
    <name evidence="2" type="ORF">OMQ_01212</name>
</gene>
<dbReference type="AlphaFoldDB" id="S0NX27"/>
<dbReference type="RefSeq" id="WP_016175009.1">
    <property type="nucleotide sequence ID" value="NZ_KE136389.1"/>
</dbReference>
<comment type="caution">
    <text evidence="2">The sequence shown here is derived from an EMBL/GenBank/DDBJ whole genome shotgun (WGS) entry which is preliminary data.</text>
</comment>
<protein>
    <recommendedName>
        <fullName evidence="1">Rhodanese domain-containing protein</fullName>
    </recommendedName>
</protein>
<dbReference type="EMBL" id="AHYT01000004">
    <property type="protein sequence ID" value="EOT29260.1"/>
    <property type="molecule type" value="Genomic_DNA"/>
</dbReference>
<dbReference type="PATRIC" id="fig|1139996.3.peg.1191"/>